<reference evidence="10" key="1">
    <citation type="submission" date="2025-08" db="UniProtKB">
        <authorList>
            <consortium name="Ensembl"/>
        </authorList>
    </citation>
    <scope>IDENTIFICATION</scope>
</reference>
<feature type="signal peptide" evidence="8">
    <location>
        <begin position="1"/>
        <end position="41"/>
    </location>
</feature>
<evidence type="ECO:0000313" key="10">
    <source>
        <dbReference type="Ensembl" id="ENSPKIP00000040579.1"/>
    </source>
</evidence>
<dbReference type="Proteomes" id="UP000261540">
    <property type="component" value="Unplaced"/>
</dbReference>
<evidence type="ECO:0000256" key="2">
    <source>
        <dbReference type="ARBA" id="ARBA00022670"/>
    </source>
</evidence>
<evidence type="ECO:0000256" key="3">
    <source>
        <dbReference type="ARBA" id="ARBA00022729"/>
    </source>
</evidence>
<feature type="chain" id="PRO_5017238120" description="trypsin" evidence="8">
    <location>
        <begin position="42"/>
        <end position="133"/>
    </location>
</feature>
<evidence type="ECO:0000256" key="7">
    <source>
        <dbReference type="ARBA" id="ARBA00038868"/>
    </source>
</evidence>
<dbReference type="InterPro" id="IPR009003">
    <property type="entry name" value="Peptidase_S1_PA"/>
</dbReference>
<feature type="domain" description="Peptidase S1" evidence="9">
    <location>
        <begin position="47"/>
        <end position="120"/>
    </location>
</feature>
<dbReference type="AlphaFoldDB" id="A0A3B3TCU4"/>
<keyword evidence="4" id="KW-0378">Hydrolase</keyword>
<keyword evidence="2" id="KW-0645">Protease</keyword>
<evidence type="ECO:0000313" key="11">
    <source>
        <dbReference type="Proteomes" id="UP000261540"/>
    </source>
</evidence>
<dbReference type="InterPro" id="IPR050127">
    <property type="entry name" value="Serine_Proteases_S1"/>
</dbReference>
<keyword evidence="11" id="KW-1185">Reference proteome</keyword>
<comment type="catalytic activity">
    <reaction evidence="6">
        <text>Preferential cleavage: Arg-|-Xaa, Lys-|-Xaa.</text>
        <dbReference type="EC" id="3.4.21.4"/>
    </reaction>
</comment>
<evidence type="ECO:0000256" key="5">
    <source>
        <dbReference type="ARBA" id="ARBA00022825"/>
    </source>
</evidence>
<organism evidence="10 11">
    <name type="scientific">Paramormyrops kingsleyae</name>
    <dbReference type="NCBI Taxonomy" id="1676925"/>
    <lineage>
        <taxon>Eukaryota</taxon>
        <taxon>Metazoa</taxon>
        <taxon>Chordata</taxon>
        <taxon>Craniata</taxon>
        <taxon>Vertebrata</taxon>
        <taxon>Euteleostomi</taxon>
        <taxon>Actinopterygii</taxon>
        <taxon>Neopterygii</taxon>
        <taxon>Teleostei</taxon>
        <taxon>Osteoglossocephala</taxon>
        <taxon>Osteoglossomorpha</taxon>
        <taxon>Osteoglossiformes</taxon>
        <taxon>Mormyridae</taxon>
        <taxon>Paramormyrops</taxon>
    </lineage>
</organism>
<dbReference type="GO" id="GO:0031639">
    <property type="term" value="P:plasminogen activation"/>
    <property type="evidence" value="ECO:0007669"/>
    <property type="project" value="TreeGrafter"/>
</dbReference>
<evidence type="ECO:0000256" key="1">
    <source>
        <dbReference type="ARBA" id="ARBA00022536"/>
    </source>
</evidence>
<dbReference type="InterPro" id="IPR043504">
    <property type="entry name" value="Peptidase_S1_PA_chymotrypsin"/>
</dbReference>
<dbReference type="EC" id="3.4.21.4" evidence="7"/>
<evidence type="ECO:0000256" key="8">
    <source>
        <dbReference type="SAM" id="SignalP"/>
    </source>
</evidence>
<dbReference type="PANTHER" id="PTHR24264:SF38">
    <property type="entry name" value="UROKINASE-TYPE PLASMINOGEN ACTIVATOR"/>
    <property type="match status" value="1"/>
</dbReference>
<sequence length="133" mass="14720">MPATEFRSHRNAIKGGKQPRGTMKIFLFLTLLAASSPALHAVMYTTANFTAVKHPRCGYHFHKCSCLCHGDSGGPLICKVGNHMFLFGIVSWGEECAKRNRPGVYTKVTNYNKWIQQKTGVPGIALGVMFPHK</sequence>
<dbReference type="GeneTree" id="ENSGT01120000274787"/>
<proteinExistence type="predicted"/>
<reference evidence="10" key="2">
    <citation type="submission" date="2025-09" db="UniProtKB">
        <authorList>
            <consortium name="Ensembl"/>
        </authorList>
    </citation>
    <scope>IDENTIFICATION</scope>
</reference>
<dbReference type="GO" id="GO:0005615">
    <property type="term" value="C:extracellular space"/>
    <property type="evidence" value="ECO:0007669"/>
    <property type="project" value="TreeGrafter"/>
</dbReference>
<protein>
    <recommendedName>
        <fullName evidence="7">trypsin</fullName>
        <ecNumber evidence="7">3.4.21.4</ecNumber>
    </recommendedName>
</protein>
<dbReference type="Gene3D" id="2.40.10.10">
    <property type="entry name" value="Trypsin-like serine proteases"/>
    <property type="match status" value="1"/>
</dbReference>
<evidence type="ECO:0000256" key="6">
    <source>
        <dbReference type="ARBA" id="ARBA00036320"/>
    </source>
</evidence>
<dbReference type="PROSITE" id="PS50240">
    <property type="entry name" value="TRYPSIN_DOM"/>
    <property type="match status" value="1"/>
</dbReference>
<evidence type="ECO:0000256" key="4">
    <source>
        <dbReference type="ARBA" id="ARBA00022801"/>
    </source>
</evidence>
<accession>A0A3B3TCU4</accession>
<keyword evidence="5" id="KW-0720">Serine protease</keyword>
<dbReference type="STRING" id="1676925.ENSPKIP00000040579"/>
<dbReference type="SUPFAM" id="SSF50494">
    <property type="entry name" value="Trypsin-like serine proteases"/>
    <property type="match status" value="1"/>
</dbReference>
<dbReference type="GO" id="GO:0004252">
    <property type="term" value="F:serine-type endopeptidase activity"/>
    <property type="evidence" value="ECO:0007669"/>
    <property type="project" value="UniProtKB-EC"/>
</dbReference>
<evidence type="ECO:0000259" key="9">
    <source>
        <dbReference type="PROSITE" id="PS50240"/>
    </source>
</evidence>
<dbReference type="Pfam" id="PF00089">
    <property type="entry name" value="Trypsin"/>
    <property type="match status" value="1"/>
</dbReference>
<dbReference type="InterPro" id="IPR001254">
    <property type="entry name" value="Trypsin_dom"/>
</dbReference>
<name>A0A3B3TCU4_9TELE</name>
<keyword evidence="3 8" id="KW-0732">Signal</keyword>
<dbReference type="Ensembl" id="ENSPKIT00000021600.1">
    <property type="protein sequence ID" value="ENSPKIP00000040579.1"/>
    <property type="gene ID" value="ENSPKIG00000017488.1"/>
</dbReference>
<dbReference type="PANTHER" id="PTHR24264">
    <property type="entry name" value="TRYPSIN-RELATED"/>
    <property type="match status" value="1"/>
</dbReference>
<keyword evidence="1" id="KW-0245">EGF-like domain</keyword>
<dbReference type="GO" id="GO:0033628">
    <property type="term" value="P:regulation of cell adhesion mediated by integrin"/>
    <property type="evidence" value="ECO:0007669"/>
    <property type="project" value="TreeGrafter"/>
</dbReference>